<reference evidence="3 4" key="1">
    <citation type="journal article" date="2023" name="G3 (Bethesda)">
        <title>A chromosome-level genome assembly of Zasmidium syzygii isolated from banana leaves.</title>
        <authorList>
            <person name="van Westerhoven A.C."/>
            <person name="Mehrabi R."/>
            <person name="Talebi R."/>
            <person name="Steentjes M.B.F."/>
            <person name="Corcolon B."/>
            <person name="Chong P.A."/>
            <person name="Kema G.H.J."/>
            <person name="Seidl M.F."/>
        </authorList>
    </citation>
    <scope>NUCLEOTIDE SEQUENCE [LARGE SCALE GENOMIC DNA]</scope>
    <source>
        <strain evidence="3 4">P124</strain>
    </source>
</reference>
<accession>A0ABR0EXZ6</accession>
<dbReference type="PANTHER" id="PTHR33365">
    <property type="entry name" value="YALI0B05434P"/>
    <property type="match status" value="1"/>
</dbReference>
<comment type="similarity">
    <text evidence="1">Belongs to the ustYa family.</text>
</comment>
<evidence type="ECO:0000256" key="2">
    <source>
        <dbReference type="SAM" id="Phobius"/>
    </source>
</evidence>
<evidence type="ECO:0000313" key="3">
    <source>
        <dbReference type="EMBL" id="KAK4505733.1"/>
    </source>
</evidence>
<dbReference type="PANTHER" id="PTHR33365:SF14">
    <property type="entry name" value="TAT PATHWAY SIGNAL SEQUENCE"/>
    <property type="match status" value="1"/>
</dbReference>
<protein>
    <submittedName>
        <fullName evidence="3">Uncharacterized protein</fullName>
    </submittedName>
</protein>
<keyword evidence="2" id="KW-1133">Transmembrane helix</keyword>
<evidence type="ECO:0000256" key="1">
    <source>
        <dbReference type="ARBA" id="ARBA00035112"/>
    </source>
</evidence>
<dbReference type="Proteomes" id="UP001305779">
    <property type="component" value="Unassembled WGS sequence"/>
</dbReference>
<keyword evidence="2" id="KW-0472">Membrane</keyword>
<feature type="transmembrane region" description="Helical" evidence="2">
    <location>
        <begin position="45"/>
        <end position="66"/>
    </location>
</feature>
<keyword evidence="2" id="KW-0812">Transmembrane</keyword>
<gene>
    <name evidence="3" type="ORF">PRZ48_003698</name>
</gene>
<dbReference type="EMBL" id="JAXOVC010000002">
    <property type="protein sequence ID" value="KAK4505733.1"/>
    <property type="molecule type" value="Genomic_DNA"/>
</dbReference>
<organism evidence="3 4">
    <name type="scientific">Zasmidium cellare</name>
    <name type="common">Wine cellar mold</name>
    <name type="synonym">Racodium cellare</name>
    <dbReference type="NCBI Taxonomy" id="395010"/>
    <lineage>
        <taxon>Eukaryota</taxon>
        <taxon>Fungi</taxon>
        <taxon>Dikarya</taxon>
        <taxon>Ascomycota</taxon>
        <taxon>Pezizomycotina</taxon>
        <taxon>Dothideomycetes</taxon>
        <taxon>Dothideomycetidae</taxon>
        <taxon>Mycosphaerellales</taxon>
        <taxon>Mycosphaerellaceae</taxon>
        <taxon>Zasmidium</taxon>
    </lineage>
</organism>
<evidence type="ECO:0000313" key="4">
    <source>
        <dbReference type="Proteomes" id="UP001305779"/>
    </source>
</evidence>
<proteinExistence type="inferred from homology"/>
<keyword evidence="4" id="KW-1185">Reference proteome</keyword>
<dbReference type="InterPro" id="IPR021765">
    <property type="entry name" value="UstYa-like"/>
</dbReference>
<sequence>MLAQGLITRSELDASSSKKMPWRYRRIGSPQSSDLEQPLFARRNFAPWSLTLFNVVIAALTIYFGLGYETHCPEVHSDKRYRNSQLNSALKATSIYSPLFDEIDLSLHPTKLDGSFKNTSSIFRQDPSPEVDAAWDFFSGSIFTTTSFNLAESQKRPETAVKAPPSWNQGDDAYIFQLDVFHQIHCLNWLRKDLNWEYYWGDKKPSQWWLDHRAHCIHILLQTLMCHADLDIVPYNWVPKHGHGPELVPDPDFNVVKMCRNFDAVLAWAEENQVEDAQEKRKALKAPSDAIASEWPY</sequence>
<name>A0ABR0EXZ6_ZASCE</name>
<dbReference type="Pfam" id="PF11807">
    <property type="entry name" value="UstYa"/>
    <property type="match status" value="1"/>
</dbReference>
<comment type="caution">
    <text evidence="3">The sequence shown here is derived from an EMBL/GenBank/DDBJ whole genome shotgun (WGS) entry which is preliminary data.</text>
</comment>